<organism evidence="2 3">
    <name type="scientific">Ascobolus immersus RN42</name>
    <dbReference type="NCBI Taxonomy" id="1160509"/>
    <lineage>
        <taxon>Eukaryota</taxon>
        <taxon>Fungi</taxon>
        <taxon>Dikarya</taxon>
        <taxon>Ascomycota</taxon>
        <taxon>Pezizomycotina</taxon>
        <taxon>Pezizomycetes</taxon>
        <taxon>Pezizales</taxon>
        <taxon>Ascobolaceae</taxon>
        <taxon>Ascobolus</taxon>
    </lineage>
</organism>
<feature type="transmembrane region" description="Helical" evidence="1">
    <location>
        <begin position="12"/>
        <end position="31"/>
    </location>
</feature>
<keyword evidence="1" id="KW-1133">Transmembrane helix</keyword>
<evidence type="ECO:0000313" key="2">
    <source>
        <dbReference type="EMBL" id="RPA72172.1"/>
    </source>
</evidence>
<feature type="transmembrane region" description="Helical" evidence="1">
    <location>
        <begin position="70"/>
        <end position="89"/>
    </location>
</feature>
<proteinExistence type="predicted"/>
<gene>
    <name evidence="2" type="ORF">BJ508DRAFT_335303</name>
</gene>
<sequence>MPRPTRLPDLLRIFAASAFLTAALCLLYRIYLEMGLREWALYGPHRISILDATNILLSVMLLPSLRRQNTALPLTLALLNLPLLAWNVFRYSSTRHPLAYTPGFLDSVHGENTGWCYEVYILSRWGADPARLRQLGRVRGWECFGRRAAWEVSGKVSVGAAVVGLVGFGAAVWIERRGRRMEGRKREVD</sequence>
<feature type="transmembrane region" description="Helical" evidence="1">
    <location>
        <begin position="156"/>
        <end position="174"/>
    </location>
</feature>
<reference evidence="2 3" key="1">
    <citation type="journal article" date="2018" name="Nat. Ecol. Evol.">
        <title>Pezizomycetes genomes reveal the molecular basis of ectomycorrhizal truffle lifestyle.</title>
        <authorList>
            <person name="Murat C."/>
            <person name="Payen T."/>
            <person name="Noel B."/>
            <person name="Kuo A."/>
            <person name="Morin E."/>
            <person name="Chen J."/>
            <person name="Kohler A."/>
            <person name="Krizsan K."/>
            <person name="Balestrini R."/>
            <person name="Da Silva C."/>
            <person name="Montanini B."/>
            <person name="Hainaut M."/>
            <person name="Levati E."/>
            <person name="Barry K.W."/>
            <person name="Belfiori B."/>
            <person name="Cichocki N."/>
            <person name="Clum A."/>
            <person name="Dockter R.B."/>
            <person name="Fauchery L."/>
            <person name="Guy J."/>
            <person name="Iotti M."/>
            <person name="Le Tacon F."/>
            <person name="Lindquist E.A."/>
            <person name="Lipzen A."/>
            <person name="Malagnac F."/>
            <person name="Mello A."/>
            <person name="Molinier V."/>
            <person name="Miyauchi S."/>
            <person name="Poulain J."/>
            <person name="Riccioni C."/>
            <person name="Rubini A."/>
            <person name="Sitrit Y."/>
            <person name="Splivallo R."/>
            <person name="Traeger S."/>
            <person name="Wang M."/>
            <person name="Zifcakova L."/>
            <person name="Wipf D."/>
            <person name="Zambonelli A."/>
            <person name="Paolocci F."/>
            <person name="Nowrousian M."/>
            <person name="Ottonello S."/>
            <person name="Baldrian P."/>
            <person name="Spatafora J.W."/>
            <person name="Henrissat B."/>
            <person name="Nagy L.G."/>
            <person name="Aury J.M."/>
            <person name="Wincker P."/>
            <person name="Grigoriev I.V."/>
            <person name="Bonfante P."/>
            <person name="Martin F.M."/>
        </authorList>
    </citation>
    <scope>NUCLEOTIDE SEQUENCE [LARGE SCALE GENOMIC DNA]</scope>
    <source>
        <strain evidence="2 3">RN42</strain>
    </source>
</reference>
<keyword evidence="1" id="KW-0472">Membrane</keyword>
<name>A0A3N4HCV6_ASCIM</name>
<protein>
    <submittedName>
        <fullName evidence="2">Uncharacterized protein</fullName>
    </submittedName>
</protein>
<evidence type="ECO:0000256" key="1">
    <source>
        <dbReference type="SAM" id="Phobius"/>
    </source>
</evidence>
<dbReference type="AlphaFoldDB" id="A0A3N4HCV6"/>
<evidence type="ECO:0000313" key="3">
    <source>
        <dbReference type="Proteomes" id="UP000275078"/>
    </source>
</evidence>
<keyword evidence="1" id="KW-0812">Transmembrane</keyword>
<keyword evidence="3" id="KW-1185">Reference proteome</keyword>
<dbReference type="EMBL" id="ML119875">
    <property type="protein sequence ID" value="RPA72172.1"/>
    <property type="molecule type" value="Genomic_DNA"/>
</dbReference>
<accession>A0A3N4HCV6</accession>
<dbReference type="Proteomes" id="UP000275078">
    <property type="component" value="Unassembled WGS sequence"/>
</dbReference>